<proteinExistence type="inferred from homology"/>
<evidence type="ECO:0000256" key="1">
    <source>
        <dbReference type="ARBA" id="ARBA00008601"/>
    </source>
</evidence>
<dbReference type="PRINTS" id="PR01909">
    <property type="entry name" value="ADSPHPHTASEA"/>
</dbReference>
<evidence type="ECO:0000259" key="8">
    <source>
        <dbReference type="PROSITE" id="PS50054"/>
    </source>
</evidence>
<dbReference type="eggNOG" id="KOG1716">
    <property type="taxonomic scope" value="Eukaryota"/>
</dbReference>
<dbReference type="AlphaFoldDB" id="T1J880"/>
<dbReference type="Pfam" id="PF00782">
    <property type="entry name" value="DSPc"/>
    <property type="match status" value="1"/>
</dbReference>
<keyword evidence="4" id="KW-0904">Protein phosphatase</keyword>
<evidence type="ECO:0000313" key="11">
    <source>
        <dbReference type="Proteomes" id="UP000014500"/>
    </source>
</evidence>
<accession>T1J880</accession>
<reference evidence="11" key="1">
    <citation type="submission" date="2011-05" db="EMBL/GenBank/DDBJ databases">
        <authorList>
            <person name="Richards S.R."/>
            <person name="Qu J."/>
            <person name="Jiang H."/>
            <person name="Jhangiani S.N."/>
            <person name="Agravi P."/>
            <person name="Goodspeed R."/>
            <person name="Gross S."/>
            <person name="Mandapat C."/>
            <person name="Jackson L."/>
            <person name="Mathew T."/>
            <person name="Pu L."/>
            <person name="Thornton R."/>
            <person name="Saada N."/>
            <person name="Wilczek-Boney K.B."/>
            <person name="Lee S."/>
            <person name="Kovar C."/>
            <person name="Wu Y."/>
            <person name="Scherer S.E."/>
            <person name="Worley K.C."/>
            <person name="Muzny D.M."/>
            <person name="Gibbs R."/>
        </authorList>
    </citation>
    <scope>NUCLEOTIDE SEQUENCE</scope>
    <source>
        <strain evidence="11">Brora</strain>
    </source>
</reference>
<dbReference type="PROSITE" id="PS00383">
    <property type="entry name" value="TYR_PHOSPHATASE_1"/>
    <property type="match status" value="1"/>
</dbReference>
<dbReference type="Gene3D" id="3.90.190.10">
    <property type="entry name" value="Protein tyrosine phosphatase superfamily"/>
    <property type="match status" value="1"/>
</dbReference>
<dbReference type="EMBL" id="JH431950">
    <property type="status" value="NOT_ANNOTATED_CDS"/>
    <property type="molecule type" value="Genomic_DNA"/>
</dbReference>
<evidence type="ECO:0000256" key="5">
    <source>
        <dbReference type="ARBA" id="ARBA00047761"/>
    </source>
</evidence>
<dbReference type="InterPro" id="IPR020422">
    <property type="entry name" value="TYR_PHOSPHATASE_DUAL_dom"/>
</dbReference>
<dbReference type="CDD" id="cd14515">
    <property type="entry name" value="DUSP3-like"/>
    <property type="match status" value="1"/>
</dbReference>
<sequence>MWRSPTKLNGSCSIPELTAIITAPSGGYYLTPTDPYNEVFPGIFIGDVATALCIRILKRLGVTHVLNAAYGRGREFGFVNTDATFYERDGIKFLGIPAMDMMSFHLEPYFEEASEFIHQALRDKGKVLVHCRCGISRSSTLVLAYLMLKKGMRVQEALKTVRANREIIPNIGFLQQLCNLNDRLEYSNKNTHRFISSTKMGSNEKERDWFLYEGIVCCVPDIERTDDEEKHKFCVMCNKHLRNHDEALTHYLSKSHLNKIGIKKRNLFKSCNVCHMEFDTVGDFKKHISTDLHVEKMETLAKLRQLERKVVPNQNTTQFLVSVLAKNHRRDHDKHTRTRISSSTKQETVQRKKISFEESSLLKNKEKMCQVCDKWIKNFKPHN</sequence>
<comment type="similarity">
    <text evidence="1">Belongs to the protein-tyrosine phosphatase family. Non-receptor class dual specificity subfamily.</text>
</comment>
<dbReference type="PANTHER" id="PTHR45682:SF1">
    <property type="entry name" value="DUAL SPECIFICITY PROTEIN PHOSPHATASE 3"/>
    <property type="match status" value="1"/>
</dbReference>
<comment type="catalytic activity">
    <reaction evidence="6">
        <text>O-phospho-L-threonyl-[protein] + H2O = L-threonyl-[protein] + phosphate</text>
        <dbReference type="Rhea" id="RHEA:47004"/>
        <dbReference type="Rhea" id="RHEA-COMP:11060"/>
        <dbReference type="Rhea" id="RHEA-COMP:11605"/>
        <dbReference type="ChEBI" id="CHEBI:15377"/>
        <dbReference type="ChEBI" id="CHEBI:30013"/>
        <dbReference type="ChEBI" id="CHEBI:43474"/>
        <dbReference type="ChEBI" id="CHEBI:61977"/>
        <dbReference type="EC" id="3.1.3.16"/>
    </reaction>
</comment>
<dbReference type="SUPFAM" id="SSF52799">
    <property type="entry name" value="(Phosphotyrosine protein) phosphatases II"/>
    <property type="match status" value="1"/>
</dbReference>
<feature type="domain" description="Tyrosine specific protein phosphatases" evidence="9">
    <location>
        <begin position="107"/>
        <end position="165"/>
    </location>
</feature>
<dbReference type="SMART" id="SM00195">
    <property type="entry name" value="DSPc"/>
    <property type="match status" value="1"/>
</dbReference>
<dbReference type="PRINTS" id="PR01908">
    <property type="entry name" value="ADSPHPHTASE"/>
</dbReference>
<dbReference type="PANTHER" id="PTHR45682">
    <property type="entry name" value="AGAP008228-PA"/>
    <property type="match status" value="1"/>
</dbReference>
<keyword evidence="3" id="KW-0378">Hydrolase</keyword>
<dbReference type="GO" id="GO:0004722">
    <property type="term" value="F:protein serine/threonine phosphatase activity"/>
    <property type="evidence" value="ECO:0007669"/>
    <property type="project" value="UniProtKB-EC"/>
</dbReference>
<dbReference type="EnsemblMetazoa" id="SMAR009905-RA">
    <property type="protein sequence ID" value="SMAR009905-PA"/>
    <property type="gene ID" value="SMAR009905"/>
</dbReference>
<evidence type="ECO:0000313" key="10">
    <source>
        <dbReference type="EnsemblMetazoa" id="SMAR009905-PA"/>
    </source>
</evidence>
<dbReference type="GO" id="GO:0008138">
    <property type="term" value="F:protein tyrosine/serine/threonine phosphatase activity"/>
    <property type="evidence" value="ECO:0007669"/>
    <property type="project" value="InterPro"/>
</dbReference>
<dbReference type="Proteomes" id="UP000014500">
    <property type="component" value="Unassembled WGS sequence"/>
</dbReference>
<dbReference type="PhylomeDB" id="T1J880"/>
<feature type="active site" description="Phosphocysteine intermediate" evidence="7">
    <location>
        <position position="131"/>
    </location>
</feature>
<reference evidence="10" key="2">
    <citation type="submission" date="2015-02" db="UniProtKB">
        <authorList>
            <consortium name="EnsemblMetazoa"/>
        </authorList>
    </citation>
    <scope>IDENTIFICATION</scope>
</reference>
<dbReference type="STRING" id="126957.T1J880"/>
<feature type="domain" description="Tyrosine-protein phosphatase" evidence="8">
    <location>
        <begin position="35"/>
        <end position="186"/>
    </location>
</feature>
<dbReference type="InterPro" id="IPR013087">
    <property type="entry name" value="Znf_C2H2_type"/>
</dbReference>
<dbReference type="PROSITE" id="PS50054">
    <property type="entry name" value="TYR_PHOSPHATASE_DUAL"/>
    <property type="match status" value="1"/>
</dbReference>
<dbReference type="GO" id="GO:0033549">
    <property type="term" value="F:MAP kinase phosphatase activity"/>
    <property type="evidence" value="ECO:0007669"/>
    <property type="project" value="TreeGrafter"/>
</dbReference>
<dbReference type="GO" id="GO:0005737">
    <property type="term" value="C:cytoplasm"/>
    <property type="evidence" value="ECO:0007669"/>
    <property type="project" value="TreeGrafter"/>
</dbReference>
<protein>
    <recommendedName>
        <fullName evidence="2">protein-serine/threonine phosphatase</fullName>
        <ecNumber evidence="2">3.1.3.16</ecNumber>
    </recommendedName>
</protein>
<evidence type="ECO:0000259" key="9">
    <source>
        <dbReference type="PROSITE" id="PS50056"/>
    </source>
</evidence>
<dbReference type="GO" id="GO:0043409">
    <property type="term" value="P:negative regulation of MAPK cascade"/>
    <property type="evidence" value="ECO:0007669"/>
    <property type="project" value="TreeGrafter"/>
</dbReference>
<evidence type="ECO:0000256" key="2">
    <source>
        <dbReference type="ARBA" id="ARBA00013081"/>
    </source>
</evidence>
<dbReference type="HOGENOM" id="CLU_722243_0_0_1"/>
<evidence type="ECO:0000256" key="3">
    <source>
        <dbReference type="ARBA" id="ARBA00022801"/>
    </source>
</evidence>
<organism evidence="10 11">
    <name type="scientific">Strigamia maritima</name>
    <name type="common">European centipede</name>
    <name type="synonym">Geophilus maritimus</name>
    <dbReference type="NCBI Taxonomy" id="126957"/>
    <lineage>
        <taxon>Eukaryota</taxon>
        <taxon>Metazoa</taxon>
        <taxon>Ecdysozoa</taxon>
        <taxon>Arthropoda</taxon>
        <taxon>Myriapoda</taxon>
        <taxon>Chilopoda</taxon>
        <taxon>Pleurostigmophora</taxon>
        <taxon>Geophilomorpha</taxon>
        <taxon>Linotaeniidae</taxon>
        <taxon>Strigamia</taxon>
    </lineage>
</organism>
<dbReference type="PROSITE" id="PS00028">
    <property type="entry name" value="ZINC_FINGER_C2H2_1"/>
    <property type="match status" value="1"/>
</dbReference>
<comment type="catalytic activity">
    <reaction evidence="5">
        <text>O-phospho-L-seryl-[protein] + H2O = L-seryl-[protein] + phosphate</text>
        <dbReference type="Rhea" id="RHEA:20629"/>
        <dbReference type="Rhea" id="RHEA-COMP:9863"/>
        <dbReference type="Rhea" id="RHEA-COMP:11604"/>
        <dbReference type="ChEBI" id="CHEBI:15377"/>
        <dbReference type="ChEBI" id="CHEBI:29999"/>
        <dbReference type="ChEBI" id="CHEBI:43474"/>
        <dbReference type="ChEBI" id="CHEBI:83421"/>
        <dbReference type="EC" id="3.1.3.16"/>
    </reaction>
</comment>
<dbReference type="EC" id="3.1.3.16" evidence="2"/>
<dbReference type="InterPro" id="IPR000340">
    <property type="entry name" value="Dual-sp_phosphatase_cat-dom"/>
</dbReference>
<keyword evidence="11" id="KW-1185">Reference proteome</keyword>
<name>T1J880_STRMM</name>
<evidence type="ECO:0000256" key="6">
    <source>
        <dbReference type="ARBA" id="ARBA00048336"/>
    </source>
</evidence>
<dbReference type="InterPro" id="IPR000387">
    <property type="entry name" value="Tyr_Pase_dom"/>
</dbReference>
<dbReference type="InterPro" id="IPR029021">
    <property type="entry name" value="Prot-tyrosine_phosphatase-like"/>
</dbReference>
<dbReference type="PROSITE" id="PS50056">
    <property type="entry name" value="TYR_PHOSPHATASE_2"/>
    <property type="match status" value="1"/>
</dbReference>
<evidence type="ECO:0000256" key="7">
    <source>
        <dbReference type="PIRSR" id="PIRSR620405-1"/>
    </source>
</evidence>
<evidence type="ECO:0000256" key="4">
    <source>
        <dbReference type="ARBA" id="ARBA00022912"/>
    </source>
</evidence>
<dbReference type="InterPro" id="IPR020405">
    <property type="entry name" value="Atypical_DUSP_subfamA"/>
</dbReference>
<dbReference type="InterPro" id="IPR016130">
    <property type="entry name" value="Tyr_Pase_AS"/>
</dbReference>